<dbReference type="Pfam" id="PF00378">
    <property type="entry name" value="ECH_1"/>
    <property type="match status" value="1"/>
</dbReference>
<evidence type="ECO:0000313" key="6">
    <source>
        <dbReference type="Proteomes" id="UP001501196"/>
    </source>
</evidence>
<dbReference type="PROSITE" id="PS00166">
    <property type="entry name" value="ENOYL_COA_HYDRATASE"/>
    <property type="match status" value="1"/>
</dbReference>
<accession>A0ABN2US40</accession>
<sequence length="285" mass="29912">MSIQLPSVRSDEATDAAEAEVLGNGTVLVERRDHVMIVTLNRPEARNAVSLDLTIGVGEALDAAEDDPSVWVVIITGSGERAFCAGADLKEAAAGRLNGDGDDRLARWGFAGYVRHFISKPTIAAVNGFALGGGTEIVLASDLAVAADTATFGLPEVKRGIFAGAGGTFRLPRQIPEKAAMEAILTGQPITAQRALELGLVNRVVPLDGLIDEALALAAAICENAPLAVQVSKRIARGVTDGDIVAEASDWERTAVEGGFLMRSADAREGMLAFAEKRAPRWEGR</sequence>
<keyword evidence="6" id="KW-1185">Reference proteome</keyword>
<comment type="similarity">
    <text evidence="1 4">Belongs to the enoyl-CoA hydratase/isomerase family.</text>
</comment>
<evidence type="ECO:0000256" key="4">
    <source>
        <dbReference type="RuleBase" id="RU003707"/>
    </source>
</evidence>
<dbReference type="InterPro" id="IPR014748">
    <property type="entry name" value="Enoyl-CoA_hydra_C"/>
</dbReference>
<gene>
    <name evidence="5" type="ORF">GCM10009819_29790</name>
</gene>
<evidence type="ECO:0000256" key="1">
    <source>
        <dbReference type="ARBA" id="ARBA00005254"/>
    </source>
</evidence>
<proteinExistence type="inferred from homology"/>
<comment type="caution">
    <text evidence="5">The sequence shown here is derived from an EMBL/GenBank/DDBJ whole genome shotgun (WGS) entry which is preliminary data.</text>
</comment>
<dbReference type="CDD" id="cd06558">
    <property type="entry name" value="crotonase-like"/>
    <property type="match status" value="1"/>
</dbReference>
<dbReference type="InterPro" id="IPR029045">
    <property type="entry name" value="ClpP/crotonase-like_dom_sf"/>
</dbReference>
<evidence type="ECO:0000256" key="2">
    <source>
        <dbReference type="ARBA" id="ARBA00023098"/>
    </source>
</evidence>
<keyword evidence="2" id="KW-0443">Lipid metabolism</keyword>
<dbReference type="Gene3D" id="3.90.226.10">
    <property type="entry name" value="2-enoyl-CoA Hydratase, Chain A, domain 1"/>
    <property type="match status" value="1"/>
</dbReference>
<dbReference type="RefSeq" id="WP_344376108.1">
    <property type="nucleotide sequence ID" value="NZ_BAAAPW010000005.1"/>
</dbReference>
<dbReference type="PANTHER" id="PTHR11941">
    <property type="entry name" value="ENOYL-COA HYDRATASE-RELATED"/>
    <property type="match status" value="1"/>
</dbReference>
<keyword evidence="3" id="KW-0456">Lyase</keyword>
<protein>
    <submittedName>
        <fullName evidence="5">Crotonase/enoyl-CoA hydratase family protein</fullName>
    </submittedName>
</protein>
<evidence type="ECO:0000313" key="5">
    <source>
        <dbReference type="EMBL" id="GAA2041740.1"/>
    </source>
</evidence>
<dbReference type="Proteomes" id="UP001501196">
    <property type="component" value="Unassembled WGS sequence"/>
</dbReference>
<dbReference type="Gene3D" id="1.10.12.10">
    <property type="entry name" value="Lyase 2-enoyl-coa Hydratase, Chain A, domain 2"/>
    <property type="match status" value="1"/>
</dbReference>
<dbReference type="InterPro" id="IPR001753">
    <property type="entry name" value="Enoyl-CoA_hydra/iso"/>
</dbReference>
<dbReference type="EMBL" id="BAAAPW010000005">
    <property type="protein sequence ID" value="GAA2041740.1"/>
    <property type="molecule type" value="Genomic_DNA"/>
</dbReference>
<organism evidence="5 6">
    <name type="scientific">Agromyces tropicus</name>
    <dbReference type="NCBI Taxonomy" id="555371"/>
    <lineage>
        <taxon>Bacteria</taxon>
        <taxon>Bacillati</taxon>
        <taxon>Actinomycetota</taxon>
        <taxon>Actinomycetes</taxon>
        <taxon>Micrococcales</taxon>
        <taxon>Microbacteriaceae</taxon>
        <taxon>Agromyces</taxon>
    </lineage>
</organism>
<dbReference type="SUPFAM" id="SSF52096">
    <property type="entry name" value="ClpP/crotonase"/>
    <property type="match status" value="1"/>
</dbReference>
<reference evidence="5 6" key="1">
    <citation type="journal article" date="2019" name="Int. J. Syst. Evol. Microbiol.">
        <title>The Global Catalogue of Microorganisms (GCM) 10K type strain sequencing project: providing services to taxonomists for standard genome sequencing and annotation.</title>
        <authorList>
            <consortium name="The Broad Institute Genomics Platform"/>
            <consortium name="The Broad Institute Genome Sequencing Center for Infectious Disease"/>
            <person name="Wu L."/>
            <person name="Ma J."/>
        </authorList>
    </citation>
    <scope>NUCLEOTIDE SEQUENCE [LARGE SCALE GENOMIC DNA]</scope>
    <source>
        <strain evidence="5 6">JCM 15672</strain>
    </source>
</reference>
<name>A0ABN2US40_9MICO</name>
<evidence type="ECO:0000256" key="3">
    <source>
        <dbReference type="ARBA" id="ARBA00023239"/>
    </source>
</evidence>
<dbReference type="PANTHER" id="PTHR11941:SF169">
    <property type="entry name" value="(7AS)-7A-METHYL-1,5-DIOXO-2,3,5,6,7,7A-HEXAHYDRO-1H-INDENE-CARBOXYL-COA HYDROLASE"/>
    <property type="match status" value="1"/>
</dbReference>
<dbReference type="InterPro" id="IPR018376">
    <property type="entry name" value="Enoyl-CoA_hyd/isom_CS"/>
</dbReference>